<gene>
    <name evidence="1" type="ORF">ICT70_14695</name>
</gene>
<sequence>MESVIRVKVRDDYNLELWFDTGEHRLFDVKPYLGRGIFTRLQDMHLFRRAFVAMDTVCWPGDLDIAPETLYDRSVPITDENRVHSAHAENA</sequence>
<evidence type="ECO:0000313" key="2">
    <source>
        <dbReference type="Proteomes" id="UP000632828"/>
    </source>
</evidence>
<dbReference type="Gene3D" id="3.30.2020.10">
    <property type="entry name" value="NE0471-like N-terminal domain"/>
    <property type="match status" value="1"/>
</dbReference>
<dbReference type="InterPro" id="IPR036782">
    <property type="entry name" value="NE0471-like_N"/>
</dbReference>
<dbReference type="EMBL" id="JACWUN010000031">
    <property type="protein sequence ID" value="MBD1401906.1"/>
    <property type="molecule type" value="Genomic_DNA"/>
</dbReference>
<reference evidence="1" key="1">
    <citation type="submission" date="2020-09" db="EMBL/GenBank/DDBJ databases">
        <title>Pelobacter alkaliphilus sp. nov., a novel anaerobic arsenate-reducing bacterium from terrestrial mud volcano.</title>
        <authorList>
            <person name="Khomyakova M.A."/>
            <person name="Merkel A.Y."/>
            <person name="Slobodkin A.I."/>
        </authorList>
    </citation>
    <scope>NUCLEOTIDE SEQUENCE</scope>
    <source>
        <strain evidence="1">M08fum</strain>
    </source>
</reference>
<protein>
    <submittedName>
        <fullName evidence="1">DUF2442 domain-containing protein</fullName>
    </submittedName>
</protein>
<dbReference type="Pfam" id="PF10387">
    <property type="entry name" value="DUF2442"/>
    <property type="match status" value="1"/>
</dbReference>
<keyword evidence="2" id="KW-1185">Reference proteome</keyword>
<proteinExistence type="predicted"/>
<dbReference type="Proteomes" id="UP000632828">
    <property type="component" value="Unassembled WGS sequence"/>
</dbReference>
<comment type="caution">
    <text evidence="1">The sequence shown here is derived from an EMBL/GenBank/DDBJ whole genome shotgun (WGS) entry which is preliminary data.</text>
</comment>
<dbReference type="SUPFAM" id="SSF143880">
    <property type="entry name" value="NE0471 N-terminal domain-like"/>
    <property type="match status" value="1"/>
</dbReference>
<dbReference type="AlphaFoldDB" id="A0A8J6QR96"/>
<name>A0A8J6QR96_9BACT</name>
<dbReference type="RefSeq" id="WP_191157966.1">
    <property type="nucleotide sequence ID" value="NZ_JACWUN010000031.1"/>
</dbReference>
<organism evidence="1 2">
    <name type="scientific">Pelovirga terrestris</name>
    <dbReference type="NCBI Taxonomy" id="2771352"/>
    <lineage>
        <taxon>Bacteria</taxon>
        <taxon>Pseudomonadati</taxon>
        <taxon>Thermodesulfobacteriota</taxon>
        <taxon>Desulfuromonadia</taxon>
        <taxon>Geobacterales</taxon>
        <taxon>Geobacteraceae</taxon>
        <taxon>Pelovirga</taxon>
    </lineage>
</organism>
<dbReference type="InterPro" id="IPR018841">
    <property type="entry name" value="DUF2442"/>
</dbReference>
<accession>A0A8J6QR96</accession>
<evidence type="ECO:0000313" key="1">
    <source>
        <dbReference type="EMBL" id="MBD1401906.1"/>
    </source>
</evidence>